<keyword evidence="1" id="KW-0472">Membrane</keyword>
<feature type="transmembrane region" description="Helical" evidence="1">
    <location>
        <begin position="6"/>
        <end position="26"/>
    </location>
</feature>
<evidence type="ECO:0000313" key="2">
    <source>
        <dbReference type="EMBL" id="MCY6958656.1"/>
    </source>
</evidence>
<protein>
    <recommendedName>
        <fullName evidence="4">DUF3784 domain-containing protein</fullName>
    </recommendedName>
</protein>
<gene>
    <name evidence="2" type="ORF">OW729_08570</name>
</gene>
<dbReference type="EMBL" id="JAPQFJ010000007">
    <property type="protein sequence ID" value="MCY6958656.1"/>
    <property type="molecule type" value="Genomic_DNA"/>
</dbReference>
<sequence length="91" mass="10332">MSLTILIVTFTVTYIVSSIIFTALNKSNLQLFVPIQRLIKESGKEKIIRRFSWFVMLVLFSVVFGITGVNVYVVIILSIGYGCIDTILREQ</sequence>
<accession>A0ABT4DBP4</accession>
<evidence type="ECO:0008006" key="4">
    <source>
        <dbReference type="Google" id="ProtNLM"/>
    </source>
</evidence>
<feature type="transmembrane region" description="Helical" evidence="1">
    <location>
        <begin position="47"/>
        <end position="65"/>
    </location>
</feature>
<keyword evidence="1" id="KW-1133">Transmembrane helix</keyword>
<dbReference type="Proteomes" id="UP001144612">
    <property type="component" value="Unassembled WGS sequence"/>
</dbReference>
<keyword evidence="1" id="KW-0812">Transmembrane</keyword>
<evidence type="ECO:0000313" key="3">
    <source>
        <dbReference type="Proteomes" id="UP001144612"/>
    </source>
</evidence>
<dbReference type="RefSeq" id="WP_268061074.1">
    <property type="nucleotide sequence ID" value="NZ_JAPQFJ010000007.1"/>
</dbReference>
<evidence type="ECO:0000256" key="1">
    <source>
        <dbReference type="SAM" id="Phobius"/>
    </source>
</evidence>
<reference evidence="2" key="1">
    <citation type="submission" date="2022-12" db="EMBL/GenBank/DDBJ databases">
        <title>Clostridium sp. nov., isolated from industrial wastewater.</title>
        <authorList>
            <person name="Jiayan W."/>
        </authorList>
    </citation>
    <scope>NUCLEOTIDE SEQUENCE</scope>
    <source>
        <strain evidence="2">ZC22-4</strain>
    </source>
</reference>
<name>A0ABT4DBP4_9CLOT</name>
<proteinExistence type="predicted"/>
<organism evidence="2 3">
    <name type="scientific">Clostridium brassicae</name>
    <dbReference type="NCBI Taxonomy" id="2999072"/>
    <lineage>
        <taxon>Bacteria</taxon>
        <taxon>Bacillati</taxon>
        <taxon>Bacillota</taxon>
        <taxon>Clostridia</taxon>
        <taxon>Eubacteriales</taxon>
        <taxon>Clostridiaceae</taxon>
        <taxon>Clostridium</taxon>
    </lineage>
</organism>
<comment type="caution">
    <text evidence="2">The sequence shown here is derived from an EMBL/GenBank/DDBJ whole genome shotgun (WGS) entry which is preliminary data.</text>
</comment>
<keyword evidence="3" id="KW-1185">Reference proteome</keyword>